<keyword evidence="1" id="KW-0472">Membrane</keyword>
<accession>A0A1G1V6W1</accession>
<name>A0A1G1V6W1_9BACT</name>
<keyword evidence="1" id="KW-0812">Transmembrane</keyword>
<evidence type="ECO:0008006" key="4">
    <source>
        <dbReference type="Google" id="ProtNLM"/>
    </source>
</evidence>
<feature type="transmembrane region" description="Helical" evidence="1">
    <location>
        <begin position="407"/>
        <end position="431"/>
    </location>
</feature>
<feature type="transmembrane region" description="Helical" evidence="1">
    <location>
        <begin position="158"/>
        <end position="176"/>
    </location>
</feature>
<evidence type="ECO:0000313" key="3">
    <source>
        <dbReference type="Proteomes" id="UP000178272"/>
    </source>
</evidence>
<dbReference type="Proteomes" id="UP000178272">
    <property type="component" value="Unassembled WGS sequence"/>
</dbReference>
<evidence type="ECO:0000256" key="1">
    <source>
        <dbReference type="SAM" id="Phobius"/>
    </source>
</evidence>
<reference evidence="2 3" key="1">
    <citation type="journal article" date="2016" name="Nat. Commun.">
        <title>Thousands of microbial genomes shed light on interconnected biogeochemical processes in an aquifer system.</title>
        <authorList>
            <person name="Anantharaman K."/>
            <person name="Brown C.T."/>
            <person name="Hug L.A."/>
            <person name="Sharon I."/>
            <person name="Castelle C.J."/>
            <person name="Probst A.J."/>
            <person name="Thomas B.C."/>
            <person name="Singh A."/>
            <person name="Wilkins M.J."/>
            <person name="Karaoz U."/>
            <person name="Brodie E.L."/>
            <person name="Williams K.H."/>
            <person name="Hubbard S.S."/>
            <person name="Banfield J.F."/>
        </authorList>
    </citation>
    <scope>NUCLEOTIDE SEQUENCE [LARGE SCALE GENOMIC DNA]</scope>
</reference>
<protein>
    <recommendedName>
        <fullName evidence="4">Type IV secretion system protein</fullName>
    </recommendedName>
</protein>
<organism evidence="2 3">
    <name type="scientific">Candidatus Blackburnbacteria bacterium RIFCSPHIGHO2_12_FULL_41_13b</name>
    <dbReference type="NCBI Taxonomy" id="1797517"/>
    <lineage>
        <taxon>Bacteria</taxon>
        <taxon>Candidatus Blackburniibacteriota</taxon>
    </lineage>
</organism>
<keyword evidence="1" id="KW-1133">Transmembrane helix</keyword>
<evidence type="ECO:0000313" key="2">
    <source>
        <dbReference type="EMBL" id="OGY11129.1"/>
    </source>
</evidence>
<feature type="transmembrane region" description="Helical" evidence="1">
    <location>
        <begin position="196"/>
        <end position="220"/>
    </location>
</feature>
<feature type="transmembrane region" description="Helical" evidence="1">
    <location>
        <begin position="341"/>
        <end position="363"/>
    </location>
</feature>
<feature type="transmembrane region" description="Helical" evidence="1">
    <location>
        <begin position="375"/>
        <end position="395"/>
    </location>
</feature>
<comment type="caution">
    <text evidence="2">The sequence shown here is derived from an EMBL/GenBank/DDBJ whole genome shotgun (WGS) entry which is preliminary data.</text>
</comment>
<dbReference type="STRING" id="1797517.A3F61_04295"/>
<sequence>MTLTKFFSKIKIILISLLLCLSLVAVFPKQAKAEFMDPLGVRTGVWNAFLSAVAKDAGANLQRFTLNTFSYMIESGVLIVAGCEKDKSNCPKDYQVGAIGTTNSLVAMMYNAPPASGVEYVASTLRDFGLVEKAYAQTGTGFDGLAPLRTLWRSFRNITYMFFVLIFVSMGFATMFRYKINPQTVITIQSALPRIVIALLLVTFSYAIAGFMIDMLYVVISLGALAFAGVGECPYTPAQLQNQFTNGGYLDTVGALFGQLPSLNLGCDTPGGALAGTFAVAGGVGALGGALGSILMAWMGGTAIAVSGGALAVGAILMVLILLLIILWVLIRLFFALLQSYIAIILLVIFAPIQIALGVIPGVGGFGSWLKNLTAHLAVFAGVAFVMMLGFVMVHSVSTLNMWQPPLLLGSIVGAPVTNLIGFIIGLGILFTVHQTPNAIKAAFGVRGLGFNPMEAAGARAPITDISGAATRTRIGEMLAAGPGTGPGRHVPTGVWDALTNAARLRRWMP</sequence>
<dbReference type="EMBL" id="MHCA01000043">
    <property type="protein sequence ID" value="OGY11129.1"/>
    <property type="molecule type" value="Genomic_DNA"/>
</dbReference>
<feature type="transmembrane region" description="Helical" evidence="1">
    <location>
        <begin position="310"/>
        <end position="335"/>
    </location>
</feature>
<proteinExistence type="predicted"/>
<gene>
    <name evidence="2" type="ORF">A3F61_04295</name>
</gene>
<dbReference type="AlphaFoldDB" id="A0A1G1V6W1"/>
<feature type="transmembrane region" description="Helical" evidence="1">
    <location>
        <begin position="273"/>
        <end position="298"/>
    </location>
</feature>